<gene>
    <name evidence="1" type="ORF">CR155_07655</name>
</gene>
<name>A0A2N4UI65_9BURK</name>
<dbReference type="AlphaFoldDB" id="A0A2N4UI65"/>
<evidence type="ECO:0000313" key="2">
    <source>
        <dbReference type="Proteomes" id="UP000234328"/>
    </source>
</evidence>
<proteinExistence type="predicted"/>
<sequence length="205" mass="23160">MKWKITVILFNNDVVARLDWAEIAAELDQDGYAILSGLLHGARVLPEPLGALPAALYEPLSTIANRWNQSLGLKERFPDGSNAFQEQSRKAGLPGPRSYMSRLRERDYQALQQRNDGAWRFPLQLVALLSEPGVDFTGGEFVMTEQRPRMQSRPMVLPLQRGDAAIIAVARRPIMGRKGYYRVNNKHAISRVHSGERIGLELYFD</sequence>
<evidence type="ECO:0000313" key="1">
    <source>
        <dbReference type="EMBL" id="PLC54716.1"/>
    </source>
</evidence>
<comment type="caution">
    <text evidence="1">The sequence shown here is derived from an EMBL/GenBank/DDBJ whole genome shotgun (WGS) entry which is preliminary data.</text>
</comment>
<dbReference type="Pfam" id="PF09859">
    <property type="entry name" value="Oxygenase-NA"/>
    <property type="match status" value="1"/>
</dbReference>
<organism evidence="1 2">
    <name type="scientific">Pollutimonas nitritireducens</name>
    <dbReference type="NCBI Taxonomy" id="2045209"/>
    <lineage>
        <taxon>Bacteria</taxon>
        <taxon>Pseudomonadati</taxon>
        <taxon>Pseudomonadota</taxon>
        <taxon>Betaproteobacteria</taxon>
        <taxon>Burkholderiales</taxon>
        <taxon>Alcaligenaceae</taxon>
        <taxon>Pollutimonas</taxon>
    </lineage>
</organism>
<dbReference type="Proteomes" id="UP000234328">
    <property type="component" value="Unassembled WGS sequence"/>
</dbReference>
<dbReference type="InterPro" id="IPR018655">
    <property type="entry name" value="DUF2086"/>
</dbReference>
<keyword evidence="2" id="KW-1185">Reference proteome</keyword>
<dbReference type="EMBL" id="PDNV01000004">
    <property type="protein sequence ID" value="PLC54716.1"/>
    <property type="molecule type" value="Genomic_DNA"/>
</dbReference>
<accession>A0A2N4UI65</accession>
<dbReference type="OrthoDB" id="9781972at2"/>
<protein>
    <submittedName>
        <fullName evidence="1">Prolyl 4-hydroxylase</fullName>
    </submittedName>
</protein>
<reference evidence="1 2" key="1">
    <citation type="submission" date="2017-10" db="EMBL/GenBank/DDBJ databases">
        <title>Two draft genome sequences of Pusillimonas sp. strains isolated from a nitrate- and radionuclide-contaminated groundwater in Russia.</title>
        <authorList>
            <person name="Grouzdev D.S."/>
            <person name="Tourova T.P."/>
            <person name="Goeva M.A."/>
            <person name="Babich T.L."/>
            <person name="Sokolova D.S."/>
            <person name="Abdullin R."/>
            <person name="Poltaraus A.B."/>
            <person name="Toshchakov S.V."/>
            <person name="Nazina T.N."/>
        </authorList>
    </citation>
    <scope>NUCLEOTIDE SEQUENCE [LARGE SCALE GENOMIC DNA]</scope>
    <source>
        <strain evidence="1 2">JR1/69-2-13</strain>
    </source>
</reference>